<gene>
    <name evidence="2" type="ORF">KXJ69_04985</name>
</gene>
<comment type="caution">
    <text evidence="2">The sequence shown here is derived from an EMBL/GenBank/DDBJ whole genome shotgun (WGS) entry which is preliminary data.</text>
</comment>
<dbReference type="InterPro" id="IPR018638">
    <property type="entry name" value="DUF2061_membrane"/>
</dbReference>
<dbReference type="RefSeq" id="WP_219051874.1">
    <property type="nucleotide sequence ID" value="NZ_JAHWDP010000002.1"/>
</dbReference>
<protein>
    <submittedName>
        <fullName evidence="2">DUF2061 domain-containing protein</fullName>
    </submittedName>
</protein>
<dbReference type="Pfam" id="PF09834">
    <property type="entry name" value="DUF2061"/>
    <property type="match status" value="2"/>
</dbReference>
<accession>A0A9X1FNG4</accession>
<evidence type="ECO:0000313" key="2">
    <source>
        <dbReference type="EMBL" id="MBW2937448.1"/>
    </source>
</evidence>
<evidence type="ECO:0000259" key="1">
    <source>
        <dbReference type="Pfam" id="PF09834"/>
    </source>
</evidence>
<proteinExistence type="predicted"/>
<organism evidence="2 3">
    <name type="scientific">Halomarinibacterium sedimenti</name>
    <dbReference type="NCBI Taxonomy" id="2857106"/>
    <lineage>
        <taxon>Bacteria</taxon>
        <taxon>Pseudomonadati</taxon>
        <taxon>Bacteroidota</taxon>
        <taxon>Flavobacteriia</taxon>
        <taxon>Flavobacteriales</taxon>
        <taxon>Flavobacteriaceae</taxon>
        <taxon>Halomarinibacterium</taxon>
    </lineage>
</organism>
<sequence length="150" mass="17428">MKANSHARHIVKAITWRILGTLDTILLSWIITGSALTGLKIGFAEVITKMILYYLHERVWFKINLSKGGVVLESRKRHIAKTFTWRAVGTTDTMIISWIISGNPFIGLKIGFAELITKMILYYLHERAWYKIDFGLERRRLRKAKHQTNE</sequence>
<name>A0A9X1FNG4_9FLAO</name>
<feature type="domain" description="DUF2061" evidence="1">
    <location>
        <begin position="10"/>
        <end position="60"/>
    </location>
</feature>
<evidence type="ECO:0000313" key="3">
    <source>
        <dbReference type="Proteomes" id="UP001138686"/>
    </source>
</evidence>
<dbReference type="EMBL" id="JAHWDP010000002">
    <property type="protein sequence ID" value="MBW2937448.1"/>
    <property type="molecule type" value="Genomic_DNA"/>
</dbReference>
<dbReference type="AlphaFoldDB" id="A0A9X1FNG4"/>
<feature type="domain" description="DUF2061" evidence="1">
    <location>
        <begin position="79"/>
        <end position="129"/>
    </location>
</feature>
<keyword evidence="3" id="KW-1185">Reference proteome</keyword>
<reference evidence="2" key="1">
    <citation type="submission" date="2021-07" db="EMBL/GenBank/DDBJ databases">
        <title>Aureisphaera sp. CAU 1614 isolated from sea sediment.</title>
        <authorList>
            <person name="Kim W."/>
        </authorList>
    </citation>
    <scope>NUCLEOTIDE SEQUENCE</scope>
    <source>
        <strain evidence="2">CAU 1614</strain>
    </source>
</reference>
<dbReference type="Proteomes" id="UP001138686">
    <property type="component" value="Unassembled WGS sequence"/>
</dbReference>